<organism evidence="1">
    <name type="scientific">Anguilla anguilla</name>
    <name type="common">European freshwater eel</name>
    <name type="synonym">Muraena anguilla</name>
    <dbReference type="NCBI Taxonomy" id="7936"/>
    <lineage>
        <taxon>Eukaryota</taxon>
        <taxon>Metazoa</taxon>
        <taxon>Chordata</taxon>
        <taxon>Craniata</taxon>
        <taxon>Vertebrata</taxon>
        <taxon>Euteleostomi</taxon>
        <taxon>Actinopterygii</taxon>
        <taxon>Neopterygii</taxon>
        <taxon>Teleostei</taxon>
        <taxon>Anguilliformes</taxon>
        <taxon>Anguillidae</taxon>
        <taxon>Anguilla</taxon>
    </lineage>
</organism>
<name>A0A0E9TC67_ANGAN</name>
<evidence type="ECO:0000313" key="1">
    <source>
        <dbReference type="EMBL" id="JAH51211.1"/>
    </source>
</evidence>
<dbReference type="EMBL" id="GBXM01057366">
    <property type="protein sequence ID" value="JAH51211.1"/>
    <property type="molecule type" value="Transcribed_RNA"/>
</dbReference>
<accession>A0A0E9TC67</accession>
<sequence length="35" mass="4160">MTQPTFLSRKQQDLKVKTRVCSFRSFMLSNPHSFL</sequence>
<protein>
    <submittedName>
        <fullName evidence="1">Uncharacterized protein</fullName>
    </submittedName>
</protein>
<proteinExistence type="predicted"/>
<reference evidence="1" key="1">
    <citation type="submission" date="2014-11" db="EMBL/GenBank/DDBJ databases">
        <authorList>
            <person name="Amaro Gonzalez C."/>
        </authorList>
    </citation>
    <scope>NUCLEOTIDE SEQUENCE</scope>
</reference>
<dbReference type="AlphaFoldDB" id="A0A0E9TC67"/>
<reference evidence="1" key="2">
    <citation type="journal article" date="2015" name="Fish Shellfish Immunol.">
        <title>Early steps in the European eel (Anguilla anguilla)-Vibrio vulnificus interaction in the gills: Role of the RtxA13 toxin.</title>
        <authorList>
            <person name="Callol A."/>
            <person name="Pajuelo D."/>
            <person name="Ebbesson L."/>
            <person name="Teles M."/>
            <person name="MacKenzie S."/>
            <person name="Amaro C."/>
        </authorList>
    </citation>
    <scope>NUCLEOTIDE SEQUENCE</scope>
</reference>